<keyword evidence="2" id="KW-1185">Reference proteome</keyword>
<reference evidence="1 2" key="1">
    <citation type="submission" date="2022-03" db="EMBL/GenBank/DDBJ databases">
        <authorList>
            <person name="Nunn A."/>
            <person name="Chopra R."/>
            <person name="Nunn A."/>
            <person name="Contreras Garrido A."/>
        </authorList>
    </citation>
    <scope>NUCLEOTIDE SEQUENCE [LARGE SCALE GENOMIC DNA]</scope>
</reference>
<sequence length="183" mass="20581">MAIHNNGAKTIERRWDEMTAELGGEEPDIMTFIDVMHTNLKTGVKDKKAQSLTETAMAKVAQIASQRQAQEEEPLTQAVINAVVLEEIPKIKGRRFGVATLMDKRNTSSYKSTDVAHEDQLRNEIETMKKDQIEKHAQIQSLSTQIQYLLHCNKLVLEKLPGICPPYPSTTPAEEYDSDETQG</sequence>
<dbReference type="EMBL" id="OU466860">
    <property type="protein sequence ID" value="CAH2060629.1"/>
    <property type="molecule type" value="Genomic_DNA"/>
</dbReference>
<protein>
    <submittedName>
        <fullName evidence="1">Uncharacterized protein</fullName>
    </submittedName>
</protein>
<name>A0AAU9SE94_THLAR</name>
<gene>
    <name evidence="1" type="ORF">TAV2_LOCUS14812</name>
</gene>
<organism evidence="1 2">
    <name type="scientific">Thlaspi arvense</name>
    <name type="common">Field penny-cress</name>
    <dbReference type="NCBI Taxonomy" id="13288"/>
    <lineage>
        <taxon>Eukaryota</taxon>
        <taxon>Viridiplantae</taxon>
        <taxon>Streptophyta</taxon>
        <taxon>Embryophyta</taxon>
        <taxon>Tracheophyta</taxon>
        <taxon>Spermatophyta</taxon>
        <taxon>Magnoliopsida</taxon>
        <taxon>eudicotyledons</taxon>
        <taxon>Gunneridae</taxon>
        <taxon>Pentapetalae</taxon>
        <taxon>rosids</taxon>
        <taxon>malvids</taxon>
        <taxon>Brassicales</taxon>
        <taxon>Brassicaceae</taxon>
        <taxon>Thlaspideae</taxon>
        <taxon>Thlaspi</taxon>
    </lineage>
</organism>
<evidence type="ECO:0000313" key="2">
    <source>
        <dbReference type="Proteomes" id="UP000836841"/>
    </source>
</evidence>
<evidence type="ECO:0000313" key="1">
    <source>
        <dbReference type="EMBL" id="CAH2060629.1"/>
    </source>
</evidence>
<dbReference type="AlphaFoldDB" id="A0AAU9SE94"/>
<proteinExistence type="predicted"/>
<accession>A0AAU9SE94</accession>
<dbReference type="Proteomes" id="UP000836841">
    <property type="component" value="Chromosome 4"/>
</dbReference>